<dbReference type="RefSeq" id="WP_307422865.1">
    <property type="nucleotide sequence ID" value="NZ_JAUSVK010000001.1"/>
</dbReference>
<comment type="caution">
    <text evidence="1">The sequence shown here is derived from an EMBL/GenBank/DDBJ whole genome shotgun (WGS) entry which is preliminary data.</text>
</comment>
<organism evidence="1 2">
    <name type="scientific">Labrys monachus</name>
    <dbReference type="NCBI Taxonomy" id="217067"/>
    <lineage>
        <taxon>Bacteria</taxon>
        <taxon>Pseudomonadati</taxon>
        <taxon>Pseudomonadota</taxon>
        <taxon>Alphaproteobacteria</taxon>
        <taxon>Hyphomicrobiales</taxon>
        <taxon>Xanthobacteraceae</taxon>
        <taxon>Labrys</taxon>
    </lineage>
</organism>
<accession>A0ABU0F903</accession>
<name>A0ABU0F903_9HYPH</name>
<evidence type="ECO:0000313" key="2">
    <source>
        <dbReference type="Proteomes" id="UP001237448"/>
    </source>
</evidence>
<sequence length="151" mass="16538">MSHEVPPCAGFSLSMDRRPGICSSMAWCLSCRLGVSARWRRDNAGTEQYWNVFSPSEIGFLESKADKFGWYVFTDETRAMIQGLCARGLMAANGDFKVSPRTDAAGHGEHGEGKPRYYELVGKGCLAFRALRRADRGVGPAAEPELAELSA</sequence>
<protein>
    <submittedName>
        <fullName evidence="1">Uncharacterized protein</fullName>
    </submittedName>
</protein>
<keyword evidence="2" id="KW-1185">Reference proteome</keyword>
<proteinExistence type="predicted"/>
<gene>
    <name evidence="1" type="ORF">J3R73_000884</name>
</gene>
<dbReference type="EMBL" id="JAUSVK010000001">
    <property type="protein sequence ID" value="MDQ0391092.1"/>
    <property type="molecule type" value="Genomic_DNA"/>
</dbReference>
<evidence type="ECO:0000313" key="1">
    <source>
        <dbReference type="EMBL" id="MDQ0391092.1"/>
    </source>
</evidence>
<dbReference type="Proteomes" id="UP001237448">
    <property type="component" value="Unassembled WGS sequence"/>
</dbReference>
<reference evidence="1 2" key="1">
    <citation type="submission" date="2023-07" db="EMBL/GenBank/DDBJ databases">
        <title>Genomic Encyclopedia of Type Strains, Phase IV (KMG-IV): sequencing the most valuable type-strain genomes for metagenomic binning, comparative biology and taxonomic classification.</title>
        <authorList>
            <person name="Goeker M."/>
        </authorList>
    </citation>
    <scope>NUCLEOTIDE SEQUENCE [LARGE SCALE GENOMIC DNA]</scope>
    <source>
        <strain evidence="1 2">DSM 5896</strain>
    </source>
</reference>